<dbReference type="InterPro" id="IPR020472">
    <property type="entry name" value="WD40_PAC1"/>
</dbReference>
<feature type="domain" description="NLE" evidence="9">
    <location>
        <begin position="12"/>
        <end position="78"/>
    </location>
</feature>
<dbReference type="CDD" id="cd00200">
    <property type="entry name" value="WD40"/>
    <property type="match status" value="1"/>
</dbReference>
<keyword evidence="5 6" id="KW-0539">Nucleus</keyword>
<feature type="repeat" description="WD" evidence="7">
    <location>
        <begin position="194"/>
        <end position="226"/>
    </location>
</feature>
<organism evidence="10 11">
    <name type="scientific">Lingula anatina</name>
    <name type="common">Brachiopod</name>
    <name type="synonym">Lingula unguis</name>
    <dbReference type="NCBI Taxonomy" id="7574"/>
    <lineage>
        <taxon>Eukaryota</taxon>
        <taxon>Metazoa</taxon>
        <taxon>Spiralia</taxon>
        <taxon>Lophotrochozoa</taxon>
        <taxon>Brachiopoda</taxon>
        <taxon>Linguliformea</taxon>
        <taxon>Lingulata</taxon>
        <taxon>Lingulida</taxon>
        <taxon>Linguloidea</taxon>
        <taxon>Lingulidae</taxon>
        <taxon>Lingula</taxon>
    </lineage>
</organism>
<evidence type="ECO:0000256" key="8">
    <source>
        <dbReference type="SAM" id="MobiDB-lite"/>
    </source>
</evidence>
<dbReference type="InterPro" id="IPR028599">
    <property type="entry name" value="WDR12/Ytm1"/>
</dbReference>
<evidence type="ECO:0000259" key="9">
    <source>
        <dbReference type="Pfam" id="PF08154"/>
    </source>
</evidence>
<reference evidence="11" key="1">
    <citation type="submission" date="2025-08" db="UniProtKB">
        <authorList>
            <consortium name="RefSeq"/>
        </authorList>
    </citation>
    <scope>IDENTIFICATION</scope>
    <source>
        <tissue evidence="11">Gonads</tissue>
    </source>
</reference>
<dbReference type="HAMAP" id="MF_03029">
    <property type="entry name" value="WDR12"/>
    <property type="match status" value="1"/>
</dbReference>
<dbReference type="FunFam" id="2.130.10.10:FF:001898">
    <property type="entry name" value="Ribosome biogenesis protein WDR12 homolog"/>
    <property type="match status" value="1"/>
</dbReference>
<evidence type="ECO:0000256" key="1">
    <source>
        <dbReference type="ARBA" id="ARBA00022517"/>
    </source>
</evidence>
<evidence type="ECO:0000256" key="4">
    <source>
        <dbReference type="ARBA" id="ARBA00022737"/>
    </source>
</evidence>
<evidence type="ECO:0000256" key="7">
    <source>
        <dbReference type="PROSITE-ProRule" id="PRU00221"/>
    </source>
</evidence>
<evidence type="ECO:0000256" key="6">
    <source>
        <dbReference type="HAMAP-Rule" id="MF_03029"/>
    </source>
</evidence>
<keyword evidence="3 7" id="KW-0853">WD repeat</keyword>
<protein>
    <recommendedName>
        <fullName evidence="6">Ribosome biogenesis protein WDR12 homolog</fullName>
    </recommendedName>
</protein>
<keyword evidence="10" id="KW-1185">Reference proteome</keyword>
<dbReference type="InterPro" id="IPR001680">
    <property type="entry name" value="WD40_rpt"/>
</dbReference>
<comment type="subcellular location">
    <subcellularLocation>
        <location evidence="6">Nucleus</location>
        <location evidence="6">Nucleolus</location>
    </subcellularLocation>
    <subcellularLocation>
        <location evidence="6">Nucleus</location>
        <location evidence="6">Nucleoplasm</location>
    </subcellularLocation>
</comment>
<dbReference type="GO" id="GO:0005654">
    <property type="term" value="C:nucleoplasm"/>
    <property type="evidence" value="ECO:0007669"/>
    <property type="project" value="UniProtKB-SubCell"/>
</dbReference>
<keyword evidence="2 6" id="KW-0698">rRNA processing</keyword>
<feature type="repeat" description="WD" evidence="7">
    <location>
        <begin position="263"/>
        <end position="303"/>
    </location>
</feature>
<name>A0A1S3ILR3_LINAN</name>
<dbReference type="OrthoDB" id="10251381at2759"/>
<feature type="repeat" description="WD" evidence="7">
    <location>
        <begin position="392"/>
        <end position="429"/>
    </location>
</feature>
<dbReference type="Gene3D" id="2.130.10.10">
    <property type="entry name" value="YVTN repeat-like/Quinoprotein amine dehydrogenase"/>
    <property type="match status" value="1"/>
</dbReference>
<feature type="repeat" description="WD" evidence="7">
    <location>
        <begin position="144"/>
        <end position="189"/>
    </location>
</feature>
<accession>A0A1S3ILR3</accession>
<feature type="repeat" description="WD" evidence="7">
    <location>
        <begin position="348"/>
        <end position="384"/>
    </location>
</feature>
<dbReference type="PROSITE" id="PS50082">
    <property type="entry name" value="WD_REPEATS_2"/>
    <property type="match status" value="6"/>
</dbReference>
<dbReference type="GO" id="GO:0000463">
    <property type="term" value="P:maturation of LSU-rRNA from tricistronic rRNA transcript (SSU-rRNA, 5.8S rRNA, LSU-rRNA)"/>
    <property type="evidence" value="ECO:0007669"/>
    <property type="project" value="UniProtKB-UniRule"/>
</dbReference>
<dbReference type="GO" id="GO:0005730">
    <property type="term" value="C:nucleolus"/>
    <property type="evidence" value="ECO:0007669"/>
    <property type="project" value="UniProtKB-SubCell"/>
</dbReference>
<dbReference type="SMART" id="SM00320">
    <property type="entry name" value="WD40"/>
    <property type="match status" value="7"/>
</dbReference>
<dbReference type="PANTHER" id="PTHR19855">
    <property type="entry name" value="WD40 REPEAT PROTEIN 12, 37"/>
    <property type="match status" value="1"/>
</dbReference>
<dbReference type="PROSITE" id="PS00678">
    <property type="entry name" value="WD_REPEATS_1"/>
    <property type="match status" value="2"/>
</dbReference>
<comment type="function">
    <text evidence="6">Required for maturation of ribosomal RNAs and formation of the large ribosomal subunit.</text>
</comment>
<sequence>MAAPSSNNVPHVQAKFFTKQPQFAVPDTPFSIPASVGQDELTDLINGILQTESQDVSSTQFDFLINGEYLRVPLDKHMEQKEISTETVVEIEYLERHPAPEPQDSLLHDDWVSCVRGSGNYILSGSYDNTLRMWNFKGESLITIPGHSGPVKAVAWVKQDDDPVSLFLSASHDQTVLIWEWNKNKNSVDCVQMCRGHTESVDCLAVDSSKTKFCSGSWDKMLKIWSAIPSSEDESTSQSDGERLPKKKKTDSKIPNRTPLMTFSGHNEGVSAVTWSGDSEICTASWDHTIKFWDLEQAAQKSSITGTKVFLDISYSSVNGLLIAGSSDRHIRLYDPRSTEGTVVKSTFTSHNGWVPSVCWSTTNQHQFLSGSYDHLVKLWDTRSPKAPLFDMSGHEDKVLSVDWTVPDYLLSGGADNHLKVFRHTKADS</sequence>
<dbReference type="GO" id="GO:0000466">
    <property type="term" value="P:maturation of 5.8S rRNA from tricistronic rRNA transcript (SSU-rRNA, 5.8S rRNA, LSU-rRNA)"/>
    <property type="evidence" value="ECO:0007669"/>
    <property type="project" value="UniProtKB-UniRule"/>
</dbReference>
<dbReference type="FunCoup" id="A0A1S3ILR3">
    <property type="interactions" value="2128"/>
</dbReference>
<dbReference type="PRINTS" id="PR00320">
    <property type="entry name" value="GPROTEINBRPT"/>
</dbReference>
<evidence type="ECO:0000313" key="11">
    <source>
        <dbReference type="RefSeq" id="XP_013399023.1"/>
    </source>
</evidence>
<dbReference type="RefSeq" id="XP_013399023.1">
    <property type="nucleotide sequence ID" value="XM_013543569.2"/>
</dbReference>
<dbReference type="InParanoid" id="A0A1S3ILR3"/>
<dbReference type="InterPro" id="IPR036322">
    <property type="entry name" value="WD40_repeat_dom_sf"/>
</dbReference>
<dbReference type="PROSITE" id="PS50294">
    <property type="entry name" value="WD_REPEATS_REGION"/>
    <property type="match status" value="4"/>
</dbReference>
<keyword evidence="1 6" id="KW-0690">Ribosome biogenesis</keyword>
<dbReference type="Pfam" id="PF08154">
    <property type="entry name" value="NLE"/>
    <property type="match status" value="1"/>
</dbReference>
<dbReference type="InterPro" id="IPR012972">
    <property type="entry name" value="NLE"/>
</dbReference>
<dbReference type="GeneID" id="106165371"/>
<proteinExistence type="inferred from homology"/>
<dbReference type="Proteomes" id="UP000085678">
    <property type="component" value="Unplaced"/>
</dbReference>
<evidence type="ECO:0000256" key="5">
    <source>
        <dbReference type="ARBA" id="ARBA00023242"/>
    </source>
</evidence>
<feature type="region of interest" description="Disordered" evidence="8">
    <location>
        <begin position="231"/>
        <end position="261"/>
    </location>
</feature>
<dbReference type="PANTHER" id="PTHR19855:SF11">
    <property type="entry name" value="RIBOSOME BIOGENESIS PROTEIN WDR12"/>
    <property type="match status" value="1"/>
</dbReference>
<dbReference type="InterPro" id="IPR015943">
    <property type="entry name" value="WD40/YVTN_repeat-like_dom_sf"/>
</dbReference>
<gene>
    <name evidence="11" type="primary">LOC106165371</name>
</gene>
<dbReference type="KEGG" id="lak:106165371"/>
<keyword evidence="4" id="KW-0677">Repeat</keyword>
<dbReference type="AlphaFoldDB" id="A0A1S3ILR3"/>
<dbReference type="SUPFAM" id="SSF50978">
    <property type="entry name" value="WD40 repeat-like"/>
    <property type="match status" value="1"/>
</dbReference>
<evidence type="ECO:0000256" key="2">
    <source>
        <dbReference type="ARBA" id="ARBA00022552"/>
    </source>
</evidence>
<comment type="similarity">
    <text evidence="6">Belongs to the WD repeat WDR12/YTM1 family.</text>
</comment>
<dbReference type="Pfam" id="PF00400">
    <property type="entry name" value="WD40"/>
    <property type="match status" value="7"/>
</dbReference>
<evidence type="ECO:0000256" key="3">
    <source>
        <dbReference type="ARBA" id="ARBA00022574"/>
    </source>
</evidence>
<dbReference type="GO" id="GO:0030687">
    <property type="term" value="C:preribosome, large subunit precursor"/>
    <property type="evidence" value="ECO:0007669"/>
    <property type="project" value="UniProtKB-UniRule"/>
</dbReference>
<dbReference type="STRING" id="7574.A0A1S3ILR3"/>
<dbReference type="InterPro" id="IPR019775">
    <property type="entry name" value="WD40_repeat_CS"/>
</dbReference>
<feature type="repeat" description="WD" evidence="7">
    <location>
        <begin position="118"/>
        <end position="144"/>
    </location>
</feature>
<evidence type="ECO:0000313" key="10">
    <source>
        <dbReference type="Proteomes" id="UP000085678"/>
    </source>
</evidence>
<dbReference type="GO" id="GO:0043021">
    <property type="term" value="F:ribonucleoprotein complex binding"/>
    <property type="evidence" value="ECO:0007669"/>
    <property type="project" value="UniProtKB-UniRule"/>
</dbReference>